<dbReference type="InterPro" id="IPR011701">
    <property type="entry name" value="MFS"/>
</dbReference>
<feature type="compositionally biased region" description="Polar residues" evidence="6">
    <location>
        <begin position="1"/>
        <end position="15"/>
    </location>
</feature>
<feature type="transmembrane region" description="Helical" evidence="7">
    <location>
        <begin position="295"/>
        <end position="315"/>
    </location>
</feature>
<evidence type="ECO:0000313" key="10">
    <source>
        <dbReference type="Proteomes" id="UP000001798"/>
    </source>
</evidence>
<feature type="region of interest" description="Disordered" evidence="6">
    <location>
        <begin position="79"/>
        <end position="162"/>
    </location>
</feature>
<dbReference type="KEGG" id="bfu:BCIN_05g04760"/>
<feature type="compositionally biased region" description="Basic and acidic residues" evidence="6">
    <location>
        <begin position="19"/>
        <end position="30"/>
    </location>
</feature>
<dbReference type="Gene3D" id="1.20.1250.20">
    <property type="entry name" value="MFS general substrate transporter like domains"/>
    <property type="match status" value="1"/>
</dbReference>
<accession>A0A384JI37</accession>
<keyword evidence="5 7" id="KW-0472">Membrane</keyword>
<evidence type="ECO:0000256" key="3">
    <source>
        <dbReference type="ARBA" id="ARBA00022692"/>
    </source>
</evidence>
<dbReference type="Proteomes" id="UP000001798">
    <property type="component" value="Chromosome 5"/>
</dbReference>
<feature type="transmembrane region" description="Helical" evidence="7">
    <location>
        <begin position="454"/>
        <end position="477"/>
    </location>
</feature>
<feature type="transmembrane region" description="Helical" evidence="7">
    <location>
        <begin position="262"/>
        <end position="289"/>
    </location>
</feature>
<evidence type="ECO:0000259" key="8">
    <source>
        <dbReference type="PROSITE" id="PS50850"/>
    </source>
</evidence>
<feature type="transmembrane region" description="Helical" evidence="7">
    <location>
        <begin position="551"/>
        <end position="575"/>
    </location>
</feature>
<evidence type="ECO:0000313" key="9">
    <source>
        <dbReference type="EMBL" id="ATZ50091.1"/>
    </source>
</evidence>
<dbReference type="OrthoDB" id="440755at2759"/>
<dbReference type="Gene3D" id="1.20.1720.10">
    <property type="entry name" value="Multidrug resistance protein D"/>
    <property type="match status" value="1"/>
</dbReference>
<feature type="transmembrane region" description="Helical" evidence="7">
    <location>
        <begin position="383"/>
        <end position="402"/>
    </location>
</feature>
<dbReference type="OMA" id="QYATGLW"/>
<dbReference type="GO" id="GO:0022857">
    <property type="term" value="F:transmembrane transporter activity"/>
    <property type="evidence" value="ECO:0007669"/>
    <property type="project" value="InterPro"/>
</dbReference>
<reference evidence="9 10" key="3">
    <citation type="journal article" date="2017" name="Mol. Plant Pathol.">
        <title>A gapless genome sequence of the fungus Botrytis cinerea.</title>
        <authorList>
            <person name="Van Kan J.A."/>
            <person name="Stassen J.H."/>
            <person name="Mosbach A."/>
            <person name="Van Der Lee T.A."/>
            <person name="Faino L."/>
            <person name="Farmer A.D."/>
            <person name="Papasotiriou D.G."/>
            <person name="Zhou S."/>
            <person name="Seidl M.F."/>
            <person name="Cottam E."/>
            <person name="Edel D."/>
            <person name="Hahn M."/>
            <person name="Schwartz D.C."/>
            <person name="Dietrich R.A."/>
            <person name="Widdison S."/>
            <person name="Scalliet G."/>
        </authorList>
    </citation>
    <scope>NUCLEOTIDE SEQUENCE [LARGE SCALE GENOMIC DNA]</scope>
    <source>
        <strain evidence="9 10">B05.10</strain>
    </source>
</reference>
<feature type="domain" description="Major facilitator superfamily (MFS) profile" evidence="8">
    <location>
        <begin position="197"/>
        <end position="645"/>
    </location>
</feature>
<name>A0A384JI37_BOTFB</name>
<dbReference type="PROSITE" id="PS00216">
    <property type="entry name" value="SUGAR_TRANSPORT_1"/>
    <property type="match status" value="1"/>
</dbReference>
<feature type="transmembrane region" description="Helical" evidence="7">
    <location>
        <begin position="489"/>
        <end position="506"/>
    </location>
</feature>
<dbReference type="InterPro" id="IPR005829">
    <property type="entry name" value="Sugar_transporter_CS"/>
</dbReference>
<organism evidence="9 10">
    <name type="scientific">Botryotinia fuckeliana (strain B05.10)</name>
    <name type="common">Noble rot fungus</name>
    <name type="synonym">Botrytis cinerea</name>
    <dbReference type="NCBI Taxonomy" id="332648"/>
    <lineage>
        <taxon>Eukaryota</taxon>
        <taxon>Fungi</taxon>
        <taxon>Dikarya</taxon>
        <taxon>Ascomycota</taxon>
        <taxon>Pezizomycotina</taxon>
        <taxon>Leotiomycetes</taxon>
        <taxon>Helotiales</taxon>
        <taxon>Sclerotiniaceae</taxon>
        <taxon>Botrytis</taxon>
    </lineage>
</organism>
<feature type="region of interest" description="Disordered" evidence="6">
    <location>
        <begin position="1"/>
        <end position="50"/>
    </location>
</feature>
<feature type="transmembrane region" description="Helical" evidence="7">
    <location>
        <begin position="233"/>
        <end position="255"/>
    </location>
</feature>
<reference evidence="9 10" key="2">
    <citation type="journal article" date="2012" name="Eukaryot. Cell">
        <title>Genome update of Botrytis cinerea strains B05.10 and T4.</title>
        <authorList>
            <person name="Staats M."/>
            <person name="van Kan J.A."/>
        </authorList>
    </citation>
    <scope>NUCLEOTIDE SEQUENCE [LARGE SCALE GENOMIC DNA]</scope>
    <source>
        <strain evidence="9 10">B05.10</strain>
    </source>
</reference>
<dbReference type="SUPFAM" id="SSF103473">
    <property type="entry name" value="MFS general substrate transporter"/>
    <property type="match status" value="2"/>
</dbReference>
<dbReference type="PANTHER" id="PTHR42718:SF9">
    <property type="entry name" value="MAJOR FACILITATOR SUPERFAMILY MULTIDRUG TRANSPORTER MFSC"/>
    <property type="match status" value="1"/>
</dbReference>
<sequence>MSPTNGEASTSQHNTLPIPERRNSQYEDPHSAGLGVGIGTQPRRRSNVSGRIAFRDSIHAEDLESLTRTASVISGHQDAYLESHGESSREGDSGKERDNTTISFPKAAKPGPISTIRELPSEFNTPYSTRPPSPSSAVNTPGLHSHLNGQGLTNGSGSGSATPREYFELQVEEPSRNLPETSYPDIGSVKSLRGALILVTTCGAQLMDNVFMTGVNISLPAIQKEFGAKASDLQWLISAYTLTFGGFLLLAGVLSDRFGRKLIFCIGMLWISIWTIANGFATSFIQLAIFRALQGIGAAMTVPSAVGIISSYFVAKDRTIALSFFAASGAVGFCAGLIFGGFLTGSLGWRYLFYVSAALTGSLGVLGQFILPKDRLEGQEKPSLDLLGAGLSTGGLILLSFVLSSGGVYGWSKAFIIVLLILSVAVLGIFVYVEKRTSHPIMPLSLWKIQNFAALWISGFVCYGGYQTVLYYIVLIAQEINRLSPGTTALYFLPMGATGFIFSMSVGKILERYNTKNVLLIGMLMMMASPIPAALLSSTSTSFWSHVLPTSLLVVAAVTIVYCSCTIILLSSVPVSVKSLCGGMINTAFQIGSGVGLALSSAVVQAVDTDKGKGNLEQYSTGLWFCVAFGGVGFVASAFGVRNSTASGFGGRRSGGEQVAMH</sequence>
<evidence type="ECO:0000256" key="2">
    <source>
        <dbReference type="ARBA" id="ARBA00022448"/>
    </source>
</evidence>
<keyword evidence="3 7" id="KW-0812">Transmembrane</keyword>
<evidence type="ECO:0000256" key="6">
    <source>
        <dbReference type="SAM" id="MobiDB-lite"/>
    </source>
</evidence>
<evidence type="ECO:0000256" key="7">
    <source>
        <dbReference type="SAM" id="Phobius"/>
    </source>
</evidence>
<feature type="transmembrane region" description="Helical" evidence="7">
    <location>
        <begin position="587"/>
        <end position="607"/>
    </location>
</feature>
<keyword evidence="2" id="KW-0813">Transport</keyword>
<protein>
    <recommendedName>
        <fullName evidence="8">Major facilitator superfamily (MFS) profile domain-containing protein</fullName>
    </recommendedName>
</protein>
<reference evidence="9 10" key="1">
    <citation type="journal article" date="2011" name="PLoS Genet.">
        <title>Genomic analysis of the necrotrophic fungal pathogens Sclerotinia sclerotiorum and Botrytis cinerea.</title>
        <authorList>
            <person name="Amselem J."/>
            <person name="Cuomo C.A."/>
            <person name="van Kan J.A."/>
            <person name="Viaud M."/>
            <person name="Benito E.P."/>
            <person name="Couloux A."/>
            <person name="Coutinho P.M."/>
            <person name="de Vries R.P."/>
            <person name="Dyer P.S."/>
            <person name="Fillinger S."/>
            <person name="Fournier E."/>
            <person name="Gout L."/>
            <person name="Hahn M."/>
            <person name="Kohn L."/>
            <person name="Lapalu N."/>
            <person name="Plummer K.M."/>
            <person name="Pradier J.M."/>
            <person name="Quevillon E."/>
            <person name="Sharon A."/>
            <person name="Simon A."/>
            <person name="ten Have A."/>
            <person name="Tudzynski B."/>
            <person name="Tudzynski P."/>
            <person name="Wincker P."/>
            <person name="Andrew M."/>
            <person name="Anthouard V."/>
            <person name="Beever R.E."/>
            <person name="Beffa R."/>
            <person name="Benoit I."/>
            <person name="Bouzid O."/>
            <person name="Brault B."/>
            <person name="Chen Z."/>
            <person name="Choquer M."/>
            <person name="Collemare J."/>
            <person name="Cotton P."/>
            <person name="Danchin E.G."/>
            <person name="Da Silva C."/>
            <person name="Gautier A."/>
            <person name="Giraud C."/>
            <person name="Giraud T."/>
            <person name="Gonzalez C."/>
            <person name="Grossetete S."/>
            <person name="Guldener U."/>
            <person name="Henrissat B."/>
            <person name="Howlett B.J."/>
            <person name="Kodira C."/>
            <person name="Kretschmer M."/>
            <person name="Lappartient A."/>
            <person name="Leroch M."/>
            <person name="Levis C."/>
            <person name="Mauceli E."/>
            <person name="Neuveglise C."/>
            <person name="Oeser B."/>
            <person name="Pearson M."/>
            <person name="Poulain J."/>
            <person name="Poussereau N."/>
            <person name="Quesneville H."/>
            <person name="Rascle C."/>
            <person name="Schumacher J."/>
            <person name="Segurens B."/>
            <person name="Sexton A."/>
            <person name="Silva E."/>
            <person name="Sirven C."/>
            <person name="Soanes D.M."/>
            <person name="Talbot N.J."/>
            <person name="Templeton M."/>
            <person name="Yandava C."/>
            <person name="Yarden O."/>
            <person name="Zeng Q."/>
            <person name="Rollins J.A."/>
            <person name="Lebrun M.H."/>
            <person name="Dickman M."/>
        </authorList>
    </citation>
    <scope>NUCLEOTIDE SEQUENCE [LARGE SCALE GENOMIC DNA]</scope>
    <source>
        <strain evidence="9 10">B05.10</strain>
    </source>
</reference>
<proteinExistence type="predicted"/>
<feature type="transmembrane region" description="Helical" evidence="7">
    <location>
        <begin position="322"/>
        <end position="345"/>
    </location>
</feature>
<keyword evidence="4 7" id="KW-1133">Transmembrane helix</keyword>
<dbReference type="PANTHER" id="PTHR42718">
    <property type="entry name" value="MAJOR FACILITATOR SUPERFAMILY MULTIDRUG TRANSPORTER MFSC"/>
    <property type="match status" value="1"/>
</dbReference>
<comment type="subcellular location">
    <subcellularLocation>
        <location evidence="1">Membrane</location>
        <topology evidence="1">Multi-pass membrane protein</topology>
    </subcellularLocation>
</comment>
<dbReference type="PROSITE" id="PS50850">
    <property type="entry name" value="MFS"/>
    <property type="match status" value="1"/>
</dbReference>
<evidence type="ECO:0000256" key="1">
    <source>
        <dbReference type="ARBA" id="ARBA00004141"/>
    </source>
</evidence>
<dbReference type="Pfam" id="PF07690">
    <property type="entry name" value="MFS_1"/>
    <property type="match status" value="1"/>
</dbReference>
<dbReference type="GO" id="GO:0016020">
    <property type="term" value="C:membrane"/>
    <property type="evidence" value="ECO:0007669"/>
    <property type="project" value="UniProtKB-SubCell"/>
</dbReference>
<dbReference type="InterPro" id="IPR036259">
    <property type="entry name" value="MFS_trans_sf"/>
</dbReference>
<feature type="compositionally biased region" description="Basic and acidic residues" evidence="6">
    <location>
        <begin position="79"/>
        <end position="99"/>
    </location>
</feature>
<dbReference type="EMBL" id="CP009809">
    <property type="protein sequence ID" value="ATZ50091.1"/>
    <property type="molecule type" value="Genomic_DNA"/>
</dbReference>
<dbReference type="VEuPathDB" id="FungiDB:Bcin05g04760"/>
<feature type="transmembrane region" description="Helical" evidence="7">
    <location>
        <begin position="518"/>
        <end position="539"/>
    </location>
</feature>
<gene>
    <name evidence="9" type="ORF">BCIN_05g04760</name>
</gene>
<feature type="transmembrane region" description="Helical" evidence="7">
    <location>
        <begin position="619"/>
        <end position="641"/>
    </location>
</feature>
<dbReference type="InterPro" id="IPR020846">
    <property type="entry name" value="MFS_dom"/>
</dbReference>
<feature type="transmembrane region" description="Helical" evidence="7">
    <location>
        <begin position="414"/>
        <end position="433"/>
    </location>
</feature>
<dbReference type="RefSeq" id="XP_001548647.1">
    <property type="nucleotide sequence ID" value="XM_001548597.2"/>
</dbReference>
<dbReference type="GeneID" id="5429130"/>
<keyword evidence="10" id="KW-1185">Reference proteome</keyword>
<feature type="transmembrane region" description="Helical" evidence="7">
    <location>
        <begin position="351"/>
        <end position="371"/>
    </location>
</feature>
<evidence type="ECO:0000256" key="5">
    <source>
        <dbReference type="ARBA" id="ARBA00023136"/>
    </source>
</evidence>
<dbReference type="AlphaFoldDB" id="A0A384JI37"/>
<evidence type="ECO:0000256" key="4">
    <source>
        <dbReference type="ARBA" id="ARBA00022989"/>
    </source>
</evidence>